<evidence type="ECO:0000313" key="1">
    <source>
        <dbReference type="EMBL" id="NKE57097.1"/>
    </source>
</evidence>
<protein>
    <recommendedName>
        <fullName evidence="3">Secreted protein</fullName>
    </recommendedName>
</protein>
<dbReference type="EMBL" id="VSRL01000026">
    <property type="protein sequence ID" value="NKE57097.1"/>
    <property type="molecule type" value="Genomic_DNA"/>
</dbReference>
<reference evidence="1 2" key="1">
    <citation type="submission" date="2019-08" db="EMBL/GenBank/DDBJ databases">
        <title>Lentzea from Indian Himalayas.</title>
        <authorList>
            <person name="Mandal S."/>
            <person name="Mallick Gupta A."/>
            <person name="Maiti P.K."/>
            <person name="Sarkar J."/>
            <person name="Mandal S."/>
        </authorList>
    </citation>
    <scope>NUCLEOTIDE SEQUENCE [LARGE SCALE GENOMIC DNA]</scope>
    <source>
        <strain evidence="1 2">PSKA42</strain>
    </source>
</reference>
<comment type="caution">
    <text evidence="1">The sequence shown here is derived from an EMBL/GenBank/DDBJ whole genome shotgun (WGS) entry which is preliminary data.</text>
</comment>
<sequence length="142" mass="14101">MSAVSVLSPVMEVTVAHILSAHVTSSRVGAGSGSVTARAGSQAGVRLYEVSSSGAFSTTPVSCCRIGPRPEISSATCFFFACASASGAVISELSAADGSCGRTPSSALTSPAMCPSTAATSDGFNFFSAFVALSTPSTTDRT</sequence>
<organism evidence="1 2">
    <name type="scientific">Lentzea indica</name>
    <dbReference type="NCBI Taxonomy" id="2604800"/>
    <lineage>
        <taxon>Bacteria</taxon>
        <taxon>Bacillati</taxon>
        <taxon>Actinomycetota</taxon>
        <taxon>Actinomycetes</taxon>
        <taxon>Pseudonocardiales</taxon>
        <taxon>Pseudonocardiaceae</taxon>
        <taxon>Lentzea</taxon>
    </lineage>
</organism>
<gene>
    <name evidence="1" type="ORF">FXN61_09725</name>
</gene>
<dbReference type="Proteomes" id="UP001515943">
    <property type="component" value="Unassembled WGS sequence"/>
</dbReference>
<evidence type="ECO:0008006" key="3">
    <source>
        <dbReference type="Google" id="ProtNLM"/>
    </source>
</evidence>
<proteinExistence type="predicted"/>
<accession>A0ABX1FEM0</accession>
<dbReference type="RefSeq" id="WP_167972470.1">
    <property type="nucleotide sequence ID" value="NZ_VSRL01000026.1"/>
</dbReference>
<evidence type="ECO:0000313" key="2">
    <source>
        <dbReference type="Proteomes" id="UP001515943"/>
    </source>
</evidence>
<name>A0ABX1FEM0_9PSEU</name>
<keyword evidence="2" id="KW-1185">Reference proteome</keyword>